<evidence type="ECO:0000313" key="6">
    <source>
        <dbReference type="EMBL" id="MCT2592852.1"/>
    </source>
</evidence>
<reference evidence="6 7" key="1">
    <citation type="submission" date="2021-10" db="EMBL/GenBank/DDBJ databases">
        <title>Streptomyces gossypii sp. nov., isolated from soil collected from cotton field.</title>
        <authorList>
            <person name="Ge X."/>
            <person name="Chen X."/>
            <person name="Liu W."/>
        </authorList>
    </citation>
    <scope>NUCLEOTIDE SEQUENCE [LARGE SCALE GENOMIC DNA]</scope>
    <source>
        <strain evidence="6 7">N2-109</strain>
    </source>
</reference>
<dbReference type="InterPro" id="IPR046335">
    <property type="entry name" value="LacI/GalR-like_sensor"/>
</dbReference>
<evidence type="ECO:0000259" key="5">
    <source>
        <dbReference type="PROSITE" id="PS50932"/>
    </source>
</evidence>
<dbReference type="Pfam" id="PF13377">
    <property type="entry name" value="Peripla_BP_3"/>
    <property type="match status" value="1"/>
</dbReference>
<dbReference type="SMART" id="SM00354">
    <property type="entry name" value="HTH_LACI"/>
    <property type="match status" value="1"/>
</dbReference>
<name>A0ABT2JY81_9ACTN</name>
<gene>
    <name evidence="6" type="ORF">LHJ74_23550</name>
</gene>
<keyword evidence="3" id="KW-0804">Transcription</keyword>
<dbReference type="RefSeq" id="WP_260220177.1">
    <property type="nucleotide sequence ID" value="NZ_JAJAGO010000011.1"/>
</dbReference>
<keyword evidence="2" id="KW-0238">DNA-binding</keyword>
<organism evidence="6 7">
    <name type="scientific">Streptomyces gossypii</name>
    <dbReference type="NCBI Taxonomy" id="2883101"/>
    <lineage>
        <taxon>Bacteria</taxon>
        <taxon>Bacillati</taxon>
        <taxon>Actinomycetota</taxon>
        <taxon>Actinomycetes</taxon>
        <taxon>Kitasatosporales</taxon>
        <taxon>Streptomycetaceae</taxon>
        <taxon>Streptomyces</taxon>
    </lineage>
</organism>
<feature type="region of interest" description="Disordered" evidence="4">
    <location>
        <begin position="1"/>
        <end position="20"/>
    </location>
</feature>
<dbReference type="CDD" id="cd01392">
    <property type="entry name" value="HTH_LacI"/>
    <property type="match status" value="1"/>
</dbReference>
<sequence length="367" mass="39062">MTEDEGGTGGTGGTATRGRRRATIRDVAARAGVSVATVSRVLADNYPVTYSTRARVLHAVRTLDYVANAHARALAGAGLESVAFVLDDITGPSFAHIAAGVEDETARRGRLCLVCTTHGDKRREEDVVALMREQRAAAVILAGGAERTPEYRERITRFAHQLDAAGSRLVLCGRPAPDLPPGEELPVTLVEYDNEGGAFGATAHLLSRGHQRVLFLGGLSANTTAQERRAGYRRALASYSLEADPALIADTDFSREGGLRGMREVLARGVDFTAVFAATDMVALGALEALREAGLRVPGQVSVAGFDDIPVSRELDPGLTTVHVPYEELGRTAVRLVMERRDPAQGTMPRVRLGTHVVVRGSTAPPP</sequence>
<dbReference type="PANTHER" id="PTHR30146:SF153">
    <property type="entry name" value="LACTOSE OPERON REPRESSOR"/>
    <property type="match status" value="1"/>
</dbReference>
<dbReference type="Gene3D" id="3.40.50.2300">
    <property type="match status" value="2"/>
</dbReference>
<dbReference type="PANTHER" id="PTHR30146">
    <property type="entry name" value="LACI-RELATED TRANSCRIPTIONAL REPRESSOR"/>
    <property type="match status" value="1"/>
</dbReference>
<dbReference type="PROSITE" id="PS50932">
    <property type="entry name" value="HTH_LACI_2"/>
    <property type="match status" value="1"/>
</dbReference>
<dbReference type="SUPFAM" id="SSF47413">
    <property type="entry name" value="lambda repressor-like DNA-binding domains"/>
    <property type="match status" value="1"/>
</dbReference>
<evidence type="ECO:0000256" key="2">
    <source>
        <dbReference type="ARBA" id="ARBA00023125"/>
    </source>
</evidence>
<comment type="caution">
    <text evidence="6">The sequence shown here is derived from an EMBL/GenBank/DDBJ whole genome shotgun (WGS) entry which is preliminary data.</text>
</comment>
<dbReference type="EMBL" id="JAJAGO010000011">
    <property type="protein sequence ID" value="MCT2592852.1"/>
    <property type="molecule type" value="Genomic_DNA"/>
</dbReference>
<evidence type="ECO:0000256" key="3">
    <source>
        <dbReference type="ARBA" id="ARBA00023163"/>
    </source>
</evidence>
<feature type="domain" description="HTH lacI-type" evidence="5">
    <location>
        <begin position="22"/>
        <end position="76"/>
    </location>
</feature>
<accession>A0ABT2JY81</accession>
<proteinExistence type="predicted"/>
<dbReference type="Pfam" id="PF00356">
    <property type="entry name" value="LacI"/>
    <property type="match status" value="1"/>
</dbReference>
<dbReference type="Proteomes" id="UP001156389">
    <property type="component" value="Unassembled WGS sequence"/>
</dbReference>
<evidence type="ECO:0000256" key="1">
    <source>
        <dbReference type="ARBA" id="ARBA00023015"/>
    </source>
</evidence>
<dbReference type="InterPro" id="IPR028082">
    <property type="entry name" value="Peripla_BP_I"/>
</dbReference>
<dbReference type="InterPro" id="IPR000843">
    <property type="entry name" value="HTH_LacI"/>
</dbReference>
<evidence type="ECO:0000256" key="4">
    <source>
        <dbReference type="SAM" id="MobiDB-lite"/>
    </source>
</evidence>
<keyword evidence="1" id="KW-0805">Transcription regulation</keyword>
<evidence type="ECO:0000313" key="7">
    <source>
        <dbReference type="Proteomes" id="UP001156389"/>
    </source>
</evidence>
<keyword evidence="7" id="KW-1185">Reference proteome</keyword>
<dbReference type="InterPro" id="IPR010982">
    <property type="entry name" value="Lambda_DNA-bd_dom_sf"/>
</dbReference>
<dbReference type="CDD" id="cd06267">
    <property type="entry name" value="PBP1_LacI_sugar_binding-like"/>
    <property type="match status" value="1"/>
</dbReference>
<protein>
    <submittedName>
        <fullName evidence="6">LacI family transcriptional regulator</fullName>
    </submittedName>
</protein>
<dbReference type="SUPFAM" id="SSF53822">
    <property type="entry name" value="Periplasmic binding protein-like I"/>
    <property type="match status" value="1"/>
</dbReference>
<dbReference type="PROSITE" id="PS00356">
    <property type="entry name" value="HTH_LACI_1"/>
    <property type="match status" value="1"/>
</dbReference>
<dbReference type="Gene3D" id="1.10.260.40">
    <property type="entry name" value="lambda repressor-like DNA-binding domains"/>
    <property type="match status" value="1"/>
</dbReference>